<dbReference type="PANTHER" id="PTHR10272">
    <property type="entry name" value="PLATELET-ACTIVATING FACTOR ACETYLHYDROLASE"/>
    <property type="match status" value="1"/>
</dbReference>
<evidence type="ECO:0000256" key="3">
    <source>
        <dbReference type="ARBA" id="ARBA00023098"/>
    </source>
</evidence>
<evidence type="ECO:0000313" key="5">
    <source>
        <dbReference type="EMBL" id="GIJ70166.1"/>
    </source>
</evidence>
<keyword evidence="1" id="KW-0378">Hydrolase</keyword>
<accession>A0A8J4ECY3</accession>
<dbReference type="Proteomes" id="UP000635606">
    <property type="component" value="Unassembled WGS sequence"/>
</dbReference>
<dbReference type="EMBL" id="BOPH01000073">
    <property type="protein sequence ID" value="GIJ70166.1"/>
    <property type="molecule type" value="Genomic_DNA"/>
</dbReference>
<dbReference type="RefSeq" id="WP_203930074.1">
    <property type="nucleotide sequence ID" value="NZ_BOPH01000073.1"/>
</dbReference>
<evidence type="ECO:0008006" key="7">
    <source>
        <dbReference type="Google" id="ProtNLM"/>
    </source>
</evidence>
<dbReference type="PROSITE" id="PS51257">
    <property type="entry name" value="PROKAR_LIPOPROTEIN"/>
    <property type="match status" value="1"/>
</dbReference>
<organism evidence="5 6">
    <name type="scientific">Virgisporangium ochraceum</name>
    <dbReference type="NCBI Taxonomy" id="65505"/>
    <lineage>
        <taxon>Bacteria</taxon>
        <taxon>Bacillati</taxon>
        <taxon>Actinomycetota</taxon>
        <taxon>Actinomycetes</taxon>
        <taxon>Micromonosporales</taxon>
        <taxon>Micromonosporaceae</taxon>
        <taxon>Virgisporangium</taxon>
    </lineage>
</organism>
<evidence type="ECO:0000256" key="4">
    <source>
        <dbReference type="SAM" id="MobiDB-lite"/>
    </source>
</evidence>
<keyword evidence="3" id="KW-0443">Lipid metabolism</keyword>
<evidence type="ECO:0000256" key="2">
    <source>
        <dbReference type="ARBA" id="ARBA00022963"/>
    </source>
</evidence>
<feature type="region of interest" description="Disordered" evidence="4">
    <location>
        <begin position="32"/>
        <end position="52"/>
    </location>
</feature>
<dbReference type="SUPFAM" id="SSF53474">
    <property type="entry name" value="alpha/beta-Hydrolases"/>
    <property type="match status" value="1"/>
</dbReference>
<dbReference type="PANTHER" id="PTHR10272:SF0">
    <property type="entry name" value="PLATELET-ACTIVATING FACTOR ACETYLHYDROLASE"/>
    <property type="match status" value="1"/>
</dbReference>
<feature type="compositionally biased region" description="Low complexity" evidence="4">
    <location>
        <begin position="32"/>
        <end position="42"/>
    </location>
</feature>
<dbReference type="InterPro" id="IPR017395">
    <property type="entry name" value="Chlorophyllase-like"/>
</dbReference>
<comment type="caution">
    <text evidence="5">The sequence shown here is derived from an EMBL/GenBank/DDBJ whole genome shotgun (WGS) entry which is preliminary data.</text>
</comment>
<dbReference type="InterPro" id="IPR029058">
    <property type="entry name" value="AB_hydrolase_fold"/>
</dbReference>
<evidence type="ECO:0000313" key="6">
    <source>
        <dbReference type="Proteomes" id="UP000635606"/>
    </source>
</evidence>
<sequence>MRVPTVILSLALALVLGGCGVVDRVGRTSEAAPIPGGSASAAPAPPPGRAPSRTFEVATRTDTFTRDGTRVLKTTTWYPRTAGKYPLVLFSHGLQGLPADFAPLLRRWAAAGFVVVAPAYPKTSRGAATFDVLDVLNQPADASFVITQVLAGAVKDRIDPARIGAAGHSGGAVTTIGLFTIGRDERLTGGVVFAGTGLGVGTNFLGAAVPLFFVHGDADEVVAYASGRAVFDALKWPKALLTLPGGNHSTPYQRESSPEFTIVATSSLDFLRYTLYGDPEAKTRLATDAKPTGVLDNRL</sequence>
<keyword evidence="2" id="KW-0442">Lipid degradation</keyword>
<dbReference type="AlphaFoldDB" id="A0A8J4ECY3"/>
<reference evidence="5" key="1">
    <citation type="submission" date="2021-01" db="EMBL/GenBank/DDBJ databases">
        <title>Whole genome shotgun sequence of Virgisporangium ochraceum NBRC 16418.</title>
        <authorList>
            <person name="Komaki H."/>
            <person name="Tamura T."/>
        </authorList>
    </citation>
    <scope>NUCLEOTIDE SEQUENCE</scope>
    <source>
        <strain evidence="5">NBRC 16418</strain>
    </source>
</reference>
<gene>
    <name evidence="5" type="ORF">Voc01_050830</name>
</gene>
<dbReference type="Pfam" id="PF07224">
    <property type="entry name" value="Chlorophyllase"/>
    <property type="match status" value="1"/>
</dbReference>
<keyword evidence="6" id="KW-1185">Reference proteome</keyword>
<dbReference type="Gene3D" id="3.40.50.1820">
    <property type="entry name" value="alpha/beta hydrolase"/>
    <property type="match status" value="1"/>
</dbReference>
<dbReference type="GO" id="GO:0003847">
    <property type="term" value="F:1-alkyl-2-acetylglycerophosphocholine esterase activity"/>
    <property type="evidence" value="ECO:0007669"/>
    <property type="project" value="TreeGrafter"/>
</dbReference>
<evidence type="ECO:0000256" key="1">
    <source>
        <dbReference type="ARBA" id="ARBA00022801"/>
    </source>
</evidence>
<dbReference type="GO" id="GO:0016042">
    <property type="term" value="P:lipid catabolic process"/>
    <property type="evidence" value="ECO:0007669"/>
    <property type="project" value="UniProtKB-KW"/>
</dbReference>
<proteinExistence type="predicted"/>
<name>A0A8J4ECY3_9ACTN</name>
<protein>
    <recommendedName>
        <fullName evidence="7">Phospholipase/Carboxylesterase</fullName>
    </recommendedName>
</protein>